<keyword evidence="2" id="KW-1133">Transmembrane helix</keyword>
<name>A0ABV5VLY4_9ACTN</name>
<gene>
    <name evidence="3" type="ORF">ACFFRO_27530</name>
</gene>
<proteinExistence type="predicted"/>
<feature type="region of interest" description="Disordered" evidence="1">
    <location>
        <begin position="53"/>
        <end position="73"/>
    </location>
</feature>
<accession>A0ABV5VLY4</accession>
<organism evidence="3 4">
    <name type="scientific">Streptomyces thermocoprophilus</name>
    <dbReference type="NCBI Taxonomy" id="78356"/>
    <lineage>
        <taxon>Bacteria</taxon>
        <taxon>Bacillati</taxon>
        <taxon>Actinomycetota</taxon>
        <taxon>Actinomycetes</taxon>
        <taxon>Kitasatosporales</taxon>
        <taxon>Streptomycetaceae</taxon>
        <taxon>Streptomyces</taxon>
    </lineage>
</organism>
<keyword evidence="4" id="KW-1185">Reference proteome</keyword>
<comment type="caution">
    <text evidence="3">The sequence shown here is derived from an EMBL/GenBank/DDBJ whole genome shotgun (WGS) entry which is preliminary data.</text>
</comment>
<evidence type="ECO:0000256" key="1">
    <source>
        <dbReference type="SAM" id="MobiDB-lite"/>
    </source>
</evidence>
<dbReference type="Proteomes" id="UP001589703">
    <property type="component" value="Unassembled WGS sequence"/>
</dbReference>
<keyword evidence="2" id="KW-0812">Transmembrane</keyword>
<dbReference type="EMBL" id="JBHMAR010000060">
    <property type="protein sequence ID" value="MFB9738833.1"/>
    <property type="molecule type" value="Genomic_DNA"/>
</dbReference>
<feature type="transmembrane region" description="Helical" evidence="2">
    <location>
        <begin position="6"/>
        <end position="24"/>
    </location>
</feature>
<evidence type="ECO:0008006" key="5">
    <source>
        <dbReference type="Google" id="ProtNLM"/>
    </source>
</evidence>
<reference evidence="3 4" key="1">
    <citation type="submission" date="2024-09" db="EMBL/GenBank/DDBJ databases">
        <authorList>
            <person name="Sun Q."/>
            <person name="Mori K."/>
        </authorList>
    </citation>
    <scope>NUCLEOTIDE SEQUENCE [LARGE SCALE GENOMIC DNA]</scope>
    <source>
        <strain evidence="3 4">JCM 10918</strain>
    </source>
</reference>
<evidence type="ECO:0000256" key="2">
    <source>
        <dbReference type="SAM" id="Phobius"/>
    </source>
</evidence>
<evidence type="ECO:0000313" key="3">
    <source>
        <dbReference type="EMBL" id="MFB9738833.1"/>
    </source>
</evidence>
<evidence type="ECO:0000313" key="4">
    <source>
        <dbReference type="Proteomes" id="UP001589703"/>
    </source>
</evidence>
<feature type="compositionally biased region" description="Basic and acidic residues" evidence="1">
    <location>
        <begin position="60"/>
        <end position="73"/>
    </location>
</feature>
<sequence>MNAETWIALAAVVIAVAAAVVSIHQAKTAKDSARAAQEQVVAAKEANQLTRQQMAQQAMQERHQAAEAEQASQREAEKVRVELGGNGGSLTVRIANHSYRPISDVQLVDVAPEGKGPWRSWKPNPNVGSKLSTTSWPLLHPERDETVAVWLLDEDGGHVRKLPRSASVEIRFRDDDGQWWSVVTGTGAHRVAPTTP</sequence>
<dbReference type="RefSeq" id="WP_385860081.1">
    <property type="nucleotide sequence ID" value="NZ_JBHMAR010000060.1"/>
</dbReference>
<protein>
    <recommendedName>
        <fullName evidence="5">Secreted protein</fullName>
    </recommendedName>
</protein>
<keyword evidence="2" id="KW-0472">Membrane</keyword>